<comment type="caution">
    <text evidence="1">The sequence shown here is derived from an EMBL/GenBank/DDBJ whole genome shotgun (WGS) entry which is preliminary data.</text>
</comment>
<dbReference type="OrthoDB" id="9803416at2"/>
<organism evidence="1 2">
    <name type="scientific">Allosphingosinicella humi</name>
    <dbReference type="NCBI Taxonomy" id="2068657"/>
    <lineage>
        <taxon>Bacteria</taxon>
        <taxon>Pseudomonadati</taxon>
        <taxon>Pseudomonadota</taxon>
        <taxon>Alphaproteobacteria</taxon>
        <taxon>Sphingomonadales</taxon>
        <taxon>Sphingomonadaceae</taxon>
        <taxon>Allosphingosinicella</taxon>
    </lineage>
</organism>
<dbReference type="EMBL" id="QFFF01000002">
    <property type="protein sequence ID" value="PWG01127.1"/>
    <property type="molecule type" value="Genomic_DNA"/>
</dbReference>
<dbReference type="RefSeq" id="WP_109272189.1">
    <property type="nucleotide sequence ID" value="NZ_QFFF01000002.1"/>
</dbReference>
<evidence type="ECO:0000313" key="2">
    <source>
        <dbReference type="Proteomes" id="UP000245916"/>
    </source>
</evidence>
<dbReference type="Proteomes" id="UP000245916">
    <property type="component" value="Unassembled WGS sequence"/>
</dbReference>
<accession>A0A2U2IYI6</accession>
<protein>
    <submittedName>
        <fullName evidence="1">Uncharacterized protein</fullName>
    </submittedName>
</protein>
<evidence type="ECO:0000313" key="1">
    <source>
        <dbReference type="EMBL" id="PWG01127.1"/>
    </source>
</evidence>
<reference evidence="1 2" key="1">
    <citation type="submission" date="2018-05" db="EMBL/GenBank/DDBJ databases">
        <title>Genome of Sphingosinicella humi QZX222.</title>
        <authorList>
            <person name="Qiao Z."/>
            <person name="Wang G."/>
        </authorList>
    </citation>
    <scope>NUCLEOTIDE SEQUENCE [LARGE SCALE GENOMIC DNA]</scope>
    <source>
        <strain evidence="1 2">QZX222</strain>
    </source>
</reference>
<keyword evidence="2" id="KW-1185">Reference proteome</keyword>
<sequence>MTDGRWWVALVTFERREEQQDILPDWAQGACGWMVAVAPDEDIARALIVRDVEHHGLRVLEIDEEQEVFGEDDIDEIDDHLGANFRDFEPGKQTVWGTIHCYKGEGEV</sequence>
<name>A0A2U2IYI6_9SPHN</name>
<proteinExistence type="predicted"/>
<dbReference type="AlphaFoldDB" id="A0A2U2IYI6"/>
<gene>
    <name evidence="1" type="ORF">DF286_13330</name>
</gene>